<accession>A0A059G439</accession>
<dbReference type="PANTHER" id="PTHR37422">
    <property type="entry name" value="TEICHURONIC ACID BIOSYNTHESIS PROTEIN TUAE"/>
    <property type="match status" value="1"/>
</dbReference>
<evidence type="ECO:0000256" key="2">
    <source>
        <dbReference type="ARBA" id="ARBA00022692"/>
    </source>
</evidence>
<feature type="transmembrane region" description="Helical" evidence="5">
    <location>
        <begin position="391"/>
        <end position="407"/>
    </location>
</feature>
<dbReference type="Pfam" id="PF04932">
    <property type="entry name" value="Wzy_C"/>
    <property type="match status" value="1"/>
</dbReference>
<keyword evidence="3 5" id="KW-1133">Transmembrane helix</keyword>
<dbReference type="PATRIC" id="fig|1280953.3.peg.2929"/>
<evidence type="ECO:0000256" key="3">
    <source>
        <dbReference type="ARBA" id="ARBA00022989"/>
    </source>
</evidence>
<keyword evidence="2 5" id="KW-0812">Transmembrane</keyword>
<dbReference type="AlphaFoldDB" id="A0A059G439"/>
<feature type="transmembrane region" description="Helical" evidence="5">
    <location>
        <begin position="234"/>
        <end position="257"/>
    </location>
</feature>
<dbReference type="STRING" id="1280953.HOC_14563"/>
<feature type="transmembrane region" description="Helical" evidence="5">
    <location>
        <begin position="47"/>
        <end position="69"/>
    </location>
</feature>
<feature type="transmembrane region" description="Helical" evidence="5">
    <location>
        <begin position="210"/>
        <end position="227"/>
    </location>
</feature>
<keyword evidence="8" id="KW-1185">Reference proteome</keyword>
<comment type="subcellular location">
    <subcellularLocation>
        <location evidence="1">Membrane</location>
        <topology evidence="1">Multi-pass membrane protein</topology>
    </subcellularLocation>
</comment>
<feature type="transmembrane region" description="Helical" evidence="5">
    <location>
        <begin position="121"/>
        <end position="149"/>
    </location>
</feature>
<gene>
    <name evidence="7" type="ORF">HOC_14563</name>
</gene>
<evidence type="ECO:0000259" key="6">
    <source>
        <dbReference type="Pfam" id="PF04932"/>
    </source>
</evidence>
<evidence type="ECO:0000313" key="7">
    <source>
        <dbReference type="EMBL" id="KDA01622.1"/>
    </source>
</evidence>
<comment type="caution">
    <text evidence="7">The sequence shown here is derived from an EMBL/GenBank/DDBJ whole genome shotgun (WGS) entry which is preliminary data.</text>
</comment>
<dbReference type="Proteomes" id="UP000024942">
    <property type="component" value="Unassembled WGS sequence"/>
</dbReference>
<feature type="transmembrane region" description="Helical" evidence="5">
    <location>
        <begin position="333"/>
        <end position="354"/>
    </location>
</feature>
<proteinExistence type="predicted"/>
<dbReference type="OrthoDB" id="8050531at2"/>
<evidence type="ECO:0000256" key="4">
    <source>
        <dbReference type="ARBA" id="ARBA00023136"/>
    </source>
</evidence>
<reference evidence="7 8" key="1">
    <citation type="journal article" date="2014" name="Antonie Van Leeuwenhoek">
        <title>Hyphomonas beringensis sp. nov. and Hyphomonas chukchiensis sp. nov., isolated from surface seawater of the Bering Sea and Chukchi Sea.</title>
        <authorList>
            <person name="Li C."/>
            <person name="Lai Q."/>
            <person name="Li G."/>
            <person name="Dong C."/>
            <person name="Wang J."/>
            <person name="Liao Y."/>
            <person name="Shao Z."/>
        </authorList>
    </citation>
    <scope>NUCLEOTIDE SEQUENCE [LARGE SCALE GENOMIC DNA]</scope>
    <source>
        <strain evidence="7 8">SCH89</strain>
    </source>
</reference>
<dbReference type="GO" id="GO:0016020">
    <property type="term" value="C:membrane"/>
    <property type="evidence" value="ECO:0007669"/>
    <property type="project" value="UniProtKB-SubCell"/>
</dbReference>
<dbReference type="InterPro" id="IPR007016">
    <property type="entry name" value="O-antigen_ligase-rel_domated"/>
</dbReference>
<sequence length="414" mass="43605">MSYAPILAAAFVLWPVMGLLGAQGYGPLLAVAAVPVLAIARPKTPPAIYALMALVFVGWAALSDMWSPASRGFVSGNLLEGDFAIRASGVRIVLTAVFGMLAVAGALQIKQGNAQRSARVMLGAFAVQGLLVALSAVIGGAVVAMIYGADPMEQAKGAQNISRNANAFMIVLPILLAYLVARPGWKWRAVAAGLVVASIVSVIFDDTDSGLIGIVFMLAAAAVVTLAPKTGYRWLLCTVAAYIASAPLLIGAGVKLISQLGISLPGSFQSRVYSWQLVISKSVEEPIIGHGIAASKTWRDTYADHPAWLAQLPASWAEYPVIPGHPHNMALQIWAETGVMGAVVAALTLVVIGFRLPAPSTLRTDIRYAIAGLVGVVVSLFSFSYNVWNDSFWASIILAVCGIILLSRRERLSL</sequence>
<keyword evidence="4 5" id="KW-0472">Membrane</keyword>
<protein>
    <submittedName>
        <fullName evidence="7">Putative O-antigen polymerase</fullName>
    </submittedName>
</protein>
<feature type="domain" description="O-antigen ligase-related" evidence="6">
    <location>
        <begin position="194"/>
        <end position="344"/>
    </location>
</feature>
<feature type="transmembrane region" description="Helical" evidence="5">
    <location>
        <begin position="366"/>
        <end position="385"/>
    </location>
</feature>
<evidence type="ECO:0000256" key="5">
    <source>
        <dbReference type="SAM" id="Phobius"/>
    </source>
</evidence>
<organism evidence="7 8">
    <name type="scientific">Hyphomonas oceanitis SCH89</name>
    <dbReference type="NCBI Taxonomy" id="1280953"/>
    <lineage>
        <taxon>Bacteria</taxon>
        <taxon>Pseudomonadati</taxon>
        <taxon>Pseudomonadota</taxon>
        <taxon>Alphaproteobacteria</taxon>
        <taxon>Hyphomonadales</taxon>
        <taxon>Hyphomonadaceae</taxon>
        <taxon>Hyphomonas</taxon>
    </lineage>
</organism>
<feature type="transmembrane region" description="Helical" evidence="5">
    <location>
        <begin position="161"/>
        <end position="180"/>
    </location>
</feature>
<feature type="transmembrane region" description="Helical" evidence="5">
    <location>
        <begin position="89"/>
        <end position="109"/>
    </location>
</feature>
<dbReference type="eggNOG" id="COG3307">
    <property type="taxonomic scope" value="Bacteria"/>
</dbReference>
<feature type="transmembrane region" description="Helical" evidence="5">
    <location>
        <begin position="12"/>
        <end position="40"/>
    </location>
</feature>
<evidence type="ECO:0000256" key="1">
    <source>
        <dbReference type="ARBA" id="ARBA00004141"/>
    </source>
</evidence>
<evidence type="ECO:0000313" key="8">
    <source>
        <dbReference type="Proteomes" id="UP000024942"/>
    </source>
</evidence>
<feature type="transmembrane region" description="Helical" evidence="5">
    <location>
        <begin position="187"/>
        <end position="204"/>
    </location>
</feature>
<dbReference type="RefSeq" id="WP_035539822.1">
    <property type="nucleotide sequence ID" value="NZ_ARYL01000024.1"/>
</dbReference>
<dbReference type="PANTHER" id="PTHR37422:SF13">
    <property type="entry name" value="LIPOPOLYSACCHARIDE BIOSYNTHESIS PROTEIN PA4999-RELATED"/>
    <property type="match status" value="1"/>
</dbReference>
<dbReference type="InterPro" id="IPR051533">
    <property type="entry name" value="WaaL-like"/>
</dbReference>
<dbReference type="EMBL" id="ARYL01000024">
    <property type="protein sequence ID" value="KDA01622.1"/>
    <property type="molecule type" value="Genomic_DNA"/>
</dbReference>
<name>A0A059G439_9PROT</name>